<feature type="domain" description="Immune inhibitor A-like metallopeptidase VEG" evidence="3">
    <location>
        <begin position="697"/>
        <end position="784"/>
    </location>
</feature>
<evidence type="ECO:0000259" key="3">
    <source>
        <dbReference type="Pfam" id="PF20774"/>
    </source>
</evidence>
<dbReference type="SUPFAM" id="SSF55486">
    <property type="entry name" value="Metalloproteases ('zincins'), catalytic domain"/>
    <property type="match status" value="1"/>
</dbReference>
<dbReference type="GO" id="GO:0006508">
    <property type="term" value="P:proteolysis"/>
    <property type="evidence" value="ECO:0007669"/>
    <property type="project" value="UniProtKB-KW"/>
</dbReference>
<dbReference type="Pfam" id="PF20774">
    <property type="entry name" value="InhA-like_VEG"/>
    <property type="match status" value="1"/>
</dbReference>
<evidence type="ECO:0000256" key="1">
    <source>
        <dbReference type="SAM" id="SignalP"/>
    </source>
</evidence>
<gene>
    <name evidence="4" type="ORF">Pa4123_21570</name>
</gene>
<evidence type="ECO:0000313" key="4">
    <source>
        <dbReference type="EMBL" id="GLH96883.1"/>
    </source>
</evidence>
<dbReference type="RefSeq" id="WP_281894392.1">
    <property type="nucleotide sequence ID" value="NZ_BSDI01000007.1"/>
</dbReference>
<proteinExistence type="predicted"/>
<keyword evidence="1" id="KW-0732">Signal</keyword>
<dbReference type="Pfam" id="PF20773">
    <property type="entry name" value="InhA-like_MAM"/>
    <property type="match status" value="1"/>
</dbReference>
<keyword evidence="4" id="KW-0645">Protease</keyword>
<keyword evidence="4" id="KW-0378">Hydrolase</keyword>
<dbReference type="InterPro" id="IPR048665">
    <property type="entry name" value="InhA-like_VEG"/>
</dbReference>
<comment type="caution">
    <text evidence="4">The sequence shown here is derived from an EMBL/GenBank/DDBJ whole genome shotgun (WGS) entry which is preliminary data.</text>
</comment>
<dbReference type="InterPro" id="IPR008757">
    <property type="entry name" value="Peptidase_M6-like_domain"/>
</dbReference>
<feature type="signal peptide" evidence="1">
    <location>
        <begin position="1"/>
        <end position="32"/>
    </location>
</feature>
<feature type="chain" id="PRO_5045198769" evidence="1">
    <location>
        <begin position="33"/>
        <end position="949"/>
    </location>
</feature>
<dbReference type="Proteomes" id="UP001144280">
    <property type="component" value="Unassembled WGS sequence"/>
</dbReference>
<organism evidence="4 5">
    <name type="scientific">Phytohabitans aurantiacus</name>
    <dbReference type="NCBI Taxonomy" id="3016789"/>
    <lineage>
        <taxon>Bacteria</taxon>
        <taxon>Bacillati</taxon>
        <taxon>Actinomycetota</taxon>
        <taxon>Actinomycetes</taxon>
        <taxon>Micromonosporales</taxon>
        <taxon>Micromonosporaceae</taxon>
    </lineage>
</organism>
<evidence type="ECO:0000313" key="5">
    <source>
        <dbReference type="Proteomes" id="UP001144280"/>
    </source>
</evidence>
<dbReference type="PANTHER" id="PTHR41775:SF1">
    <property type="entry name" value="PEPTIDASE M6-LIKE DOMAIN-CONTAINING PROTEIN"/>
    <property type="match status" value="1"/>
</dbReference>
<dbReference type="GO" id="GO:0008233">
    <property type="term" value="F:peptidase activity"/>
    <property type="evidence" value="ECO:0007669"/>
    <property type="project" value="UniProtKB-KW"/>
</dbReference>
<protein>
    <submittedName>
        <fullName evidence="4">Protease</fullName>
    </submittedName>
</protein>
<evidence type="ECO:0000259" key="2">
    <source>
        <dbReference type="Pfam" id="PF05547"/>
    </source>
</evidence>
<reference evidence="4" key="1">
    <citation type="submission" date="2022-12" db="EMBL/GenBank/DDBJ databases">
        <title>New Phytohabitans aurantiacus sp. RD004123 nov., an actinomycete isolated from soil.</title>
        <authorList>
            <person name="Triningsih D.W."/>
            <person name="Harunari E."/>
            <person name="Igarashi Y."/>
        </authorList>
    </citation>
    <scope>NUCLEOTIDE SEQUENCE</scope>
    <source>
        <strain evidence="4">RD004123</strain>
    </source>
</reference>
<keyword evidence="5" id="KW-1185">Reference proteome</keyword>
<feature type="domain" description="Peptidase M6-like" evidence="2">
    <location>
        <begin position="128"/>
        <end position="459"/>
    </location>
</feature>
<dbReference type="EMBL" id="BSDI01000007">
    <property type="protein sequence ID" value="GLH96883.1"/>
    <property type="molecule type" value="Genomic_DNA"/>
</dbReference>
<dbReference type="Pfam" id="PF05547">
    <property type="entry name" value="Peptidase_M6"/>
    <property type="match status" value="1"/>
</dbReference>
<dbReference type="NCBIfam" id="TIGR03296">
    <property type="entry name" value="M6dom_TIGR03296"/>
    <property type="match status" value="1"/>
</dbReference>
<accession>A0ABQ5QQN8</accession>
<sequence>MREKGEKVRGKKIRALVSVPVLVIASAGLSVASAGPAAGKPARFVPTDRDYYINYVEPKVERPTDGREVVAEGAKGKLKQESPDPVSEYGRKFAEGNPVAARGLARTEAEAVRTGKNPRHIRYKQADETQVAKLLTILVEFNPNANDDFTGVMVPQATFDDATTPQNERSCVPGNTQNGPLHNNIPNPAEASHPDNNSMWVPDFSSEFFNKLLYSKEGVTERVRPDLRGPDGKKGISLRGLTMANMYTEMSKGAYTVDGEATPWVTVPHSEAWYGADTCTLVDGVWEAGASQDMNGHPDNPAGPAALGADAVDVLAAQNPNFPWADYDIEDVADADGDGNVLEPDGVVDHLVLVHAGEDKSGGGGAQGPYAIWAHSSAIVPGHTVPGTDIAISNYIVQPEDSGVGVFAHEYGHDLGLPDLYDTGSGGDSDVDFWDLMSSGSHTGPIFQSMPTHMGLWDKFVLGWADPLILNPGDAAQRVKLGQTSRTPVGTEDGIRVNLPPKQVTLSTPHSGANQWWSNNDQSWADVRLTRSIAVPAGGDVRFWMWDNYSIEEDWDFGFVEVSTDGGATWAEQKIFDAAGTLVSTDDGYADPNNRMRDYGNKKYGLTGTTGGQWRHDYVSLTPFAGQSIQLRLRYATDAAFEDTGWFGDDFSVTADGATVWSDDVEGGNNGWTPTVTTFTNTTGAGWNISPGAFSFAHYYLAEWRNHDGFDEGLKYAYSTNYLRDGAWKVERVPYNAPGMLVWYRDTSYGTLNHVLNNLFDPPSIGAKGGLLIVDSHFDPLRRKGVAADKDPSALNNLPSRPQSSNAAFGFRSTYPFTECFEAPNEPFSSYCSKFGPKPGKLSFTDAKGWYPGVEYRPDLNPNNPLFFRDSDASVVVPSEGNAPYTVRIVDANGNPATDVYGVDLGGGVLTGTGNPGDAGVDFGVKFVLLEEGQRNQWATVRVVPPAAP</sequence>
<name>A0ABQ5QQN8_9ACTN</name>
<dbReference type="PANTHER" id="PTHR41775">
    <property type="entry name" value="SECRETED PROTEIN-RELATED"/>
    <property type="match status" value="1"/>
</dbReference>